<accession>A0A0E9QD46</accession>
<dbReference type="AlphaFoldDB" id="A0A0E9QD46"/>
<evidence type="ECO:0000313" key="1">
    <source>
        <dbReference type="EMBL" id="JAH14043.1"/>
    </source>
</evidence>
<proteinExistence type="predicted"/>
<dbReference type="EMBL" id="GBXM01094534">
    <property type="protein sequence ID" value="JAH14043.1"/>
    <property type="molecule type" value="Transcribed_RNA"/>
</dbReference>
<reference evidence="1" key="2">
    <citation type="journal article" date="2015" name="Fish Shellfish Immunol.">
        <title>Early steps in the European eel (Anguilla anguilla)-Vibrio vulnificus interaction in the gills: Role of the RtxA13 toxin.</title>
        <authorList>
            <person name="Callol A."/>
            <person name="Pajuelo D."/>
            <person name="Ebbesson L."/>
            <person name="Teles M."/>
            <person name="MacKenzie S."/>
            <person name="Amaro C."/>
        </authorList>
    </citation>
    <scope>NUCLEOTIDE SEQUENCE</scope>
</reference>
<protein>
    <submittedName>
        <fullName evidence="1">Uncharacterized protein</fullName>
    </submittedName>
</protein>
<sequence length="18" mass="1875">MTALCSPDHVSIATTGDR</sequence>
<reference evidence="1" key="1">
    <citation type="submission" date="2014-11" db="EMBL/GenBank/DDBJ databases">
        <authorList>
            <person name="Amaro Gonzalez C."/>
        </authorList>
    </citation>
    <scope>NUCLEOTIDE SEQUENCE</scope>
</reference>
<organism evidence="1">
    <name type="scientific">Anguilla anguilla</name>
    <name type="common">European freshwater eel</name>
    <name type="synonym">Muraena anguilla</name>
    <dbReference type="NCBI Taxonomy" id="7936"/>
    <lineage>
        <taxon>Eukaryota</taxon>
        <taxon>Metazoa</taxon>
        <taxon>Chordata</taxon>
        <taxon>Craniata</taxon>
        <taxon>Vertebrata</taxon>
        <taxon>Euteleostomi</taxon>
        <taxon>Actinopterygii</taxon>
        <taxon>Neopterygii</taxon>
        <taxon>Teleostei</taxon>
        <taxon>Anguilliformes</taxon>
        <taxon>Anguillidae</taxon>
        <taxon>Anguilla</taxon>
    </lineage>
</organism>
<name>A0A0E9QD46_ANGAN</name>